<keyword evidence="3" id="KW-1185">Reference proteome</keyword>
<proteinExistence type="predicted"/>
<evidence type="ECO:0000256" key="1">
    <source>
        <dbReference type="SAM" id="MobiDB-lite"/>
    </source>
</evidence>
<dbReference type="RefSeq" id="WP_067853343.1">
    <property type="nucleotide sequence ID" value="NZ_JBJZOV010000009.1"/>
</dbReference>
<evidence type="ECO:0000313" key="2">
    <source>
        <dbReference type="EMBL" id="KWX21857.1"/>
    </source>
</evidence>
<dbReference type="PATRIC" id="fig|59750.3.peg.2102"/>
<protein>
    <submittedName>
        <fullName evidence="2">Uncharacterized protein</fullName>
    </submittedName>
</protein>
<gene>
    <name evidence="2" type="ORF">AFM11_23725</name>
</gene>
<reference evidence="2 3" key="1">
    <citation type="submission" date="2015-07" db="EMBL/GenBank/DDBJ databases">
        <title>A draft genome sequence of Mycobacterium wolinskyi.</title>
        <authorList>
            <person name="de Man T.J."/>
            <person name="Perry K.A."/>
            <person name="Coulliette A.D."/>
            <person name="Jensen B."/>
            <person name="Toney N.C."/>
            <person name="Limbago B.M."/>
            <person name="Noble-Wang J."/>
        </authorList>
    </citation>
    <scope>NUCLEOTIDE SEQUENCE [LARGE SCALE GENOMIC DNA]</scope>
    <source>
        <strain evidence="2 3">CDC_01</strain>
    </source>
</reference>
<name>A0A132PI42_9MYCO</name>
<evidence type="ECO:0000313" key="3">
    <source>
        <dbReference type="Proteomes" id="UP000070612"/>
    </source>
</evidence>
<organism evidence="2 3">
    <name type="scientific">Mycolicibacterium wolinskyi</name>
    <dbReference type="NCBI Taxonomy" id="59750"/>
    <lineage>
        <taxon>Bacteria</taxon>
        <taxon>Bacillati</taxon>
        <taxon>Actinomycetota</taxon>
        <taxon>Actinomycetes</taxon>
        <taxon>Mycobacteriales</taxon>
        <taxon>Mycobacteriaceae</taxon>
        <taxon>Mycolicibacterium</taxon>
    </lineage>
</organism>
<sequence length="167" mass="17882">MTHDGMTHDGGPALPPPVWPADDAAPAGLREPGTPLTRLAARLAPGRYDRQLLAGTAPEPGSALAVHVARSTSDGQRRQIALILRVVLRELHRDPTLYSSRVPLDDGTVGSAVTLIDEIRERLEASRPVRAHGIARLRMLLSNGAGPFYRQGAGDLRADLRAVLAEL</sequence>
<dbReference type="Proteomes" id="UP000070612">
    <property type="component" value="Unassembled WGS sequence"/>
</dbReference>
<comment type="caution">
    <text evidence="2">The sequence shown here is derived from an EMBL/GenBank/DDBJ whole genome shotgun (WGS) entry which is preliminary data.</text>
</comment>
<dbReference type="AlphaFoldDB" id="A0A132PI42"/>
<dbReference type="EMBL" id="LGTW01000017">
    <property type="protein sequence ID" value="KWX21857.1"/>
    <property type="molecule type" value="Genomic_DNA"/>
</dbReference>
<accession>A0A132PI42</accession>
<feature type="region of interest" description="Disordered" evidence="1">
    <location>
        <begin position="1"/>
        <end position="32"/>
    </location>
</feature>